<name>A0A6I6GJJ6_9BACT</name>
<keyword evidence="3" id="KW-1185">Reference proteome</keyword>
<proteinExistence type="predicted"/>
<sequence>MNCRKTACLWMTTLLMLIVSQAGAQLGGRHGFYSSHRFPVQSFQPAQLFFAGDSSWVGFISIAGNANADNGYINELAFVSSLPNDTTAVLKGSSVMRLQLADSIRYIQLKEGGKLVFQQMGHMSFLMRILYETPKVLHTCLYRDSWEILSSKTAAKESYNTFFVLKDKGPVQAVQGVAMYSPKFAARRSEKAFVKMFAAHPAIVERLTQKDFFLMRQVCNNSCSNTAKHNKLAAQLPAVFLPAVETGKIFILALQPLA</sequence>
<reference evidence="2 3" key="1">
    <citation type="submission" date="2019-11" db="EMBL/GenBank/DDBJ databases">
        <authorList>
            <person name="Im W.T."/>
        </authorList>
    </citation>
    <scope>NUCLEOTIDE SEQUENCE [LARGE SCALE GENOMIC DNA]</scope>
    <source>
        <strain evidence="2 3">SB-02</strain>
    </source>
</reference>
<dbReference type="KEGG" id="fls:GLV81_02080"/>
<feature type="signal peptide" evidence="1">
    <location>
        <begin position="1"/>
        <end position="24"/>
    </location>
</feature>
<organism evidence="2 3">
    <name type="scientific">Phnomibacter ginsenosidimutans</name>
    <dbReference type="NCBI Taxonomy" id="2676868"/>
    <lineage>
        <taxon>Bacteria</taxon>
        <taxon>Pseudomonadati</taxon>
        <taxon>Bacteroidota</taxon>
        <taxon>Chitinophagia</taxon>
        <taxon>Chitinophagales</taxon>
        <taxon>Chitinophagaceae</taxon>
        <taxon>Phnomibacter</taxon>
    </lineage>
</organism>
<gene>
    <name evidence="2" type="ORF">GLV81_02080</name>
</gene>
<evidence type="ECO:0008006" key="4">
    <source>
        <dbReference type="Google" id="ProtNLM"/>
    </source>
</evidence>
<dbReference type="AlphaFoldDB" id="A0A6I6GJJ6"/>
<protein>
    <recommendedName>
        <fullName evidence="4">DUF4369 domain-containing protein</fullName>
    </recommendedName>
</protein>
<dbReference type="RefSeq" id="WP_157476413.1">
    <property type="nucleotide sequence ID" value="NZ_CP046566.1"/>
</dbReference>
<evidence type="ECO:0000313" key="2">
    <source>
        <dbReference type="EMBL" id="QGW27052.1"/>
    </source>
</evidence>
<dbReference type="Proteomes" id="UP000426027">
    <property type="component" value="Chromosome"/>
</dbReference>
<dbReference type="EMBL" id="CP046566">
    <property type="protein sequence ID" value="QGW27052.1"/>
    <property type="molecule type" value="Genomic_DNA"/>
</dbReference>
<feature type="chain" id="PRO_5026009767" description="DUF4369 domain-containing protein" evidence="1">
    <location>
        <begin position="25"/>
        <end position="258"/>
    </location>
</feature>
<accession>A0A6I6GJJ6</accession>
<keyword evidence="1" id="KW-0732">Signal</keyword>
<evidence type="ECO:0000256" key="1">
    <source>
        <dbReference type="SAM" id="SignalP"/>
    </source>
</evidence>
<evidence type="ECO:0000313" key="3">
    <source>
        <dbReference type="Proteomes" id="UP000426027"/>
    </source>
</evidence>